<accession>A0A0N4WMA1</accession>
<dbReference type="Pfam" id="PF05577">
    <property type="entry name" value="Peptidase_S28"/>
    <property type="match status" value="1"/>
</dbReference>
<evidence type="ECO:0000256" key="5">
    <source>
        <dbReference type="ARBA" id="ARBA00023180"/>
    </source>
</evidence>
<evidence type="ECO:0000256" key="2">
    <source>
        <dbReference type="ARBA" id="ARBA00022670"/>
    </source>
</evidence>
<organism evidence="6">
    <name type="scientific">Haemonchus placei</name>
    <name type="common">Barber's pole worm</name>
    <dbReference type="NCBI Taxonomy" id="6290"/>
    <lineage>
        <taxon>Eukaryota</taxon>
        <taxon>Metazoa</taxon>
        <taxon>Ecdysozoa</taxon>
        <taxon>Nematoda</taxon>
        <taxon>Chromadorea</taxon>
        <taxon>Rhabditida</taxon>
        <taxon>Rhabditina</taxon>
        <taxon>Rhabditomorpha</taxon>
        <taxon>Strongyloidea</taxon>
        <taxon>Trichostrongylidae</taxon>
        <taxon>Haemonchus</taxon>
    </lineage>
</organism>
<dbReference type="InterPro" id="IPR042269">
    <property type="entry name" value="Ser_carbopepase_S28_SKS"/>
</dbReference>
<keyword evidence="5" id="KW-0325">Glycoprotein</keyword>
<keyword evidence="3" id="KW-0732">Signal</keyword>
<protein>
    <submittedName>
        <fullName evidence="6">Thymus-specific serine protease</fullName>
    </submittedName>
</protein>
<comment type="similarity">
    <text evidence="1">Belongs to the peptidase S28 family.</text>
</comment>
<dbReference type="GO" id="GO:0008239">
    <property type="term" value="F:dipeptidyl-peptidase activity"/>
    <property type="evidence" value="ECO:0007669"/>
    <property type="project" value="TreeGrafter"/>
</dbReference>
<evidence type="ECO:0000313" key="6">
    <source>
        <dbReference type="WBParaSite" id="HPLM_0001232701-mRNA-1"/>
    </source>
</evidence>
<dbReference type="OMA" id="HYAEHFG"/>
<dbReference type="PANTHER" id="PTHR11010">
    <property type="entry name" value="PROTEASE S28 PRO-X CARBOXYPEPTIDASE-RELATED"/>
    <property type="match status" value="1"/>
</dbReference>
<sequence>LVTQCAPQKKFRRHMIRGRPMGGFVPKPTRNEKYARDISFVADSFQNKVDHFSNTSTAVYTQRYWYNDHWYTPGGPVFLMLGGESEEDPYWVQDGDLEWLQLAAQNGAFVFLLEHRYYGQSRPTPDMSTANLVYLSSAQALEDMAVFINGMKAKFPQLAGAHWVTFGGSYSGALAAWARVKYPGLVSMAVGSSGPVQAEVDFVEYLEVVQNSITRTSPQCAQSVTTAMNQVASLLQTASGRQSLKTTFNLCEDLDPTDAKQIETFWQTVYSPYMEVVQYSGDNAGFFASLLTIQNAICRFHNTQDNSLTKLREVNNYFNALMGYSGCEDIDYSSFIEFMQDTTYGDAQEVRAWVWQTCTEFGYYQSTDSHTAGPFFGGEPALPVQYYIDECTAIYGPDYNSASVAAAVANVNSYYGGRDHMDSSYIILPNGNFDPWHALGKLNSTTTLITPVVIDGAAHCADMYAPLPSDTPALTAARNLIAAQLHQWLQRPAPTFTELLLPGAAHCADMYAPLPSDTPAMTAARNLIAAQLHQWLQSIN</sequence>
<evidence type="ECO:0000256" key="4">
    <source>
        <dbReference type="ARBA" id="ARBA00022801"/>
    </source>
</evidence>
<dbReference type="InterPro" id="IPR008758">
    <property type="entry name" value="Peptidase_S28"/>
</dbReference>
<dbReference type="AlphaFoldDB" id="A0A0N4WMA1"/>
<keyword evidence="4" id="KW-0378">Hydrolase</keyword>
<dbReference type="Gene3D" id="3.40.50.1820">
    <property type="entry name" value="alpha/beta hydrolase"/>
    <property type="match status" value="2"/>
</dbReference>
<evidence type="ECO:0000256" key="3">
    <source>
        <dbReference type="ARBA" id="ARBA00022729"/>
    </source>
</evidence>
<dbReference type="WBParaSite" id="HPLM_0001232701-mRNA-1">
    <property type="protein sequence ID" value="HPLM_0001232701-mRNA-1"/>
    <property type="gene ID" value="HPLM_0001232701"/>
</dbReference>
<proteinExistence type="inferred from homology"/>
<dbReference type="SUPFAM" id="SSF53474">
    <property type="entry name" value="alpha/beta-Hydrolases"/>
    <property type="match status" value="1"/>
</dbReference>
<dbReference type="GO" id="GO:0006508">
    <property type="term" value="P:proteolysis"/>
    <property type="evidence" value="ECO:0007669"/>
    <property type="project" value="UniProtKB-KW"/>
</dbReference>
<name>A0A0N4WMA1_HAEPC</name>
<dbReference type="Gene3D" id="1.20.120.980">
    <property type="entry name" value="Serine carboxypeptidase S28, SKS domain"/>
    <property type="match status" value="1"/>
</dbReference>
<dbReference type="InterPro" id="IPR029058">
    <property type="entry name" value="AB_hydrolase_fold"/>
</dbReference>
<dbReference type="GO" id="GO:0070008">
    <property type="term" value="F:serine-type exopeptidase activity"/>
    <property type="evidence" value="ECO:0007669"/>
    <property type="project" value="InterPro"/>
</dbReference>
<dbReference type="FunFam" id="1.20.120.980:FF:000003">
    <property type="entry name" value="Serine protease 16"/>
    <property type="match status" value="1"/>
</dbReference>
<evidence type="ECO:0000256" key="1">
    <source>
        <dbReference type="ARBA" id="ARBA00011079"/>
    </source>
</evidence>
<keyword evidence="2" id="KW-0645">Protease</keyword>
<dbReference type="PANTHER" id="PTHR11010:SF117">
    <property type="entry name" value="SERINE PROTEASE 16"/>
    <property type="match status" value="1"/>
</dbReference>
<reference evidence="6" key="1">
    <citation type="submission" date="2017-02" db="UniProtKB">
        <authorList>
            <consortium name="WormBaseParasite"/>
        </authorList>
    </citation>
    <scope>IDENTIFICATION</scope>
</reference>